<reference evidence="2" key="1">
    <citation type="submission" date="2018-06" db="EMBL/GenBank/DDBJ databases">
        <authorList>
            <person name="Zhirakovskaya E."/>
        </authorList>
    </citation>
    <scope>NUCLEOTIDE SEQUENCE</scope>
</reference>
<dbReference type="PROSITE" id="PS50914">
    <property type="entry name" value="BON"/>
    <property type="match status" value="1"/>
</dbReference>
<accession>A0A3B0XZK6</accession>
<gene>
    <name evidence="2" type="ORF">MNBD_GAMMA15-337</name>
</gene>
<evidence type="ECO:0000259" key="1">
    <source>
        <dbReference type="PROSITE" id="PS50914"/>
    </source>
</evidence>
<dbReference type="Pfam" id="PF04972">
    <property type="entry name" value="BON"/>
    <property type="match status" value="1"/>
</dbReference>
<sequence length="112" mass="11990">MCALQRCVVVLLLSGFLSACGALLVGGQTHGGRPASTISDSEQRDAAMAAQINRLFVKDAQISAFDVRIVAHDGVVQLEGHVRNRKAQRRAIELARSVGGVRRVESRLSVVP</sequence>
<name>A0A3B0XZK6_9ZZZZ</name>
<dbReference type="InterPro" id="IPR014004">
    <property type="entry name" value="Transpt-assoc_nodulatn_dom_bac"/>
</dbReference>
<dbReference type="AlphaFoldDB" id="A0A3B0XZK6"/>
<dbReference type="PROSITE" id="PS51257">
    <property type="entry name" value="PROKAR_LIPOPROTEIN"/>
    <property type="match status" value="1"/>
</dbReference>
<dbReference type="InterPro" id="IPR007055">
    <property type="entry name" value="BON_dom"/>
</dbReference>
<organism evidence="2">
    <name type="scientific">hydrothermal vent metagenome</name>
    <dbReference type="NCBI Taxonomy" id="652676"/>
    <lineage>
        <taxon>unclassified sequences</taxon>
        <taxon>metagenomes</taxon>
        <taxon>ecological metagenomes</taxon>
    </lineage>
</organism>
<dbReference type="SMART" id="SM00749">
    <property type="entry name" value="BON"/>
    <property type="match status" value="1"/>
</dbReference>
<feature type="domain" description="BON" evidence="1">
    <location>
        <begin position="44"/>
        <end position="112"/>
    </location>
</feature>
<evidence type="ECO:0000313" key="2">
    <source>
        <dbReference type="EMBL" id="VAW72941.1"/>
    </source>
</evidence>
<dbReference type="PANTHER" id="PTHR34606:SF15">
    <property type="entry name" value="BON DOMAIN-CONTAINING PROTEIN"/>
    <property type="match status" value="1"/>
</dbReference>
<dbReference type="Gene3D" id="3.30.1340.30">
    <property type="match status" value="1"/>
</dbReference>
<dbReference type="PANTHER" id="PTHR34606">
    <property type="entry name" value="BON DOMAIN-CONTAINING PROTEIN"/>
    <property type="match status" value="1"/>
</dbReference>
<dbReference type="InterPro" id="IPR051686">
    <property type="entry name" value="Lipoprotein_DolP"/>
</dbReference>
<protein>
    <recommendedName>
        <fullName evidence="1">BON domain-containing protein</fullName>
    </recommendedName>
</protein>
<dbReference type="EMBL" id="UOFN01000010">
    <property type="protein sequence ID" value="VAW72941.1"/>
    <property type="molecule type" value="Genomic_DNA"/>
</dbReference>
<proteinExistence type="predicted"/>